<proteinExistence type="predicted"/>
<evidence type="ECO:0000313" key="3">
    <source>
        <dbReference type="EMBL" id="KAF0747002.1"/>
    </source>
</evidence>
<name>A0A6A5A8Z0_APHAT</name>
<dbReference type="GO" id="GO:0005737">
    <property type="term" value="C:cytoplasm"/>
    <property type="evidence" value="ECO:0007669"/>
    <property type="project" value="TreeGrafter"/>
</dbReference>
<dbReference type="PRINTS" id="PR00689">
    <property type="entry name" value="ACOABINDINGP"/>
</dbReference>
<dbReference type="EMBL" id="VJMI01013731">
    <property type="protein sequence ID" value="KAF0747002.1"/>
    <property type="molecule type" value="Genomic_DNA"/>
</dbReference>
<protein>
    <recommendedName>
        <fullName evidence="2">ACB domain-containing protein</fullName>
    </recommendedName>
</protein>
<comment type="caution">
    <text evidence="3">The sequence shown here is derived from an EMBL/GenBank/DDBJ whole genome shotgun (WGS) entry which is preliminary data.</text>
</comment>
<gene>
    <name evidence="3" type="ORF">AaE_007906</name>
</gene>
<dbReference type="GO" id="GO:0006631">
    <property type="term" value="P:fatty acid metabolic process"/>
    <property type="evidence" value="ECO:0007669"/>
    <property type="project" value="TreeGrafter"/>
</dbReference>
<dbReference type="InterPro" id="IPR000582">
    <property type="entry name" value="Acyl-CoA-binding_protein"/>
</dbReference>
<dbReference type="Pfam" id="PF00887">
    <property type="entry name" value="ACBP"/>
    <property type="match status" value="1"/>
</dbReference>
<dbReference type="VEuPathDB" id="FungiDB:H257_05125"/>
<dbReference type="InterPro" id="IPR035984">
    <property type="entry name" value="Acyl-CoA-binding_sf"/>
</dbReference>
<feature type="domain" description="ACB" evidence="2">
    <location>
        <begin position="6"/>
        <end position="99"/>
    </location>
</feature>
<sequence length="130" mass="14085">MQGASVESDFAAAVLFLQTYNGPHRILRNPTSSVRLDFDALYQQATLGSCSAIAPPLDGSSSADLNSWAKWKALGHLSKEAAMQTYIKTMDDLVHTSHNEIQLVVTVYEPSFDRSTTGGEARRSDNPAAP</sequence>
<dbReference type="InterPro" id="IPR014352">
    <property type="entry name" value="FERM/acyl-CoA-bd_prot_sf"/>
</dbReference>
<organism evidence="3 4">
    <name type="scientific">Aphanomyces astaci</name>
    <name type="common">Crayfish plague agent</name>
    <dbReference type="NCBI Taxonomy" id="112090"/>
    <lineage>
        <taxon>Eukaryota</taxon>
        <taxon>Sar</taxon>
        <taxon>Stramenopiles</taxon>
        <taxon>Oomycota</taxon>
        <taxon>Saprolegniomycetes</taxon>
        <taxon>Saprolegniales</taxon>
        <taxon>Verrucalvaceae</taxon>
        <taxon>Aphanomyces</taxon>
    </lineage>
</organism>
<evidence type="ECO:0000259" key="2">
    <source>
        <dbReference type="PROSITE" id="PS51228"/>
    </source>
</evidence>
<dbReference type="SUPFAM" id="SSF47027">
    <property type="entry name" value="Acyl-CoA binding protein"/>
    <property type="match status" value="1"/>
</dbReference>
<dbReference type="PROSITE" id="PS51228">
    <property type="entry name" value="ACB_2"/>
    <property type="match status" value="1"/>
</dbReference>
<accession>A0A6A5A8Z0</accession>
<reference evidence="3 4" key="1">
    <citation type="submission" date="2019-06" db="EMBL/GenBank/DDBJ databases">
        <title>Genomics analysis of Aphanomyces spp. identifies a new class of oomycete effector associated with host adaptation.</title>
        <authorList>
            <person name="Gaulin E."/>
        </authorList>
    </citation>
    <scope>NUCLEOTIDE SEQUENCE [LARGE SCALE GENOMIC DNA]</scope>
    <source>
        <strain evidence="3 4">E</strain>
    </source>
</reference>
<evidence type="ECO:0000313" key="4">
    <source>
        <dbReference type="Proteomes" id="UP000469452"/>
    </source>
</evidence>
<dbReference type="Gene3D" id="1.20.80.10">
    <property type="match status" value="1"/>
</dbReference>
<evidence type="ECO:0000256" key="1">
    <source>
        <dbReference type="ARBA" id="ARBA00023121"/>
    </source>
</evidence>
<keyword evidence="1" id="KW-0446">Lipid-binding</keyword>
<dbReference type="PANTHER" id="PTHR23310">
    <property type="entry name" value="ACYL-COA-BINDING PROTEIN, ACBP"/>
    <property type="match status" value="1"/>
</dbReference>
<dbReference type="Proteomes" id="UP000469452">
    <property type="component" value="Unassembled WGS sequence"/>
</dbReference>
<dbReference type="AlphaFoldDB" id="A0A6A5A8Z0"/>
<dbReference type="PANTHER" id="PTHR23310:SF77">
    <property type="entry name" value="LD25952P"/>
    <property type="match status" value="1"/>
</dbReference>
<dbReference type="GO" id="GO:0000062">
    <property type="term" value="F:fatty-acyl-CoA binding"/>
    <property type="evidence" value="ECO:0007669"/>
    <property type="project" value="InterPro"/>
</dbReference>